<feature type="transmembrane region" description="Helical" evidence="6">
    <location>
        <begin position="534"/>
        <end position="555"/>
    </location>
</feature>
<evidence type="ECO:0000256" key="2">
    <source>
        <dbReference type="ARBA" id="ARBA00022692"/>
    </source>
</evidence>
<gene>
    <name evidence="9" type="primary">LOC108667469</name>
</gene>
<dbReference type="GeneID" id="108667469"/>
<dbReference type="OrthoDB" id="6285106at2759"/>
<reference evidence="9" key="1">
    <citation type="submission" date="2025-08" db="UniProtKB">
        <authorList>
            <consortium name="RefSeq"/>
        </authorList>
    </citation>
    <scope>IDENTIFICATION</scope>
    <source>
        <tissue evidence="9">Whole organism</tissue>
    </source>
</reference>
<evidence type="ECO:0000256" key="4">
    <source>
        <dbReference type="ARBA" id="ARBA00022989"/>
    </source>
</evidence>
<dbReference type="InterPro" id="IPR031152">
    <property type="entry name" value="PLXDC"/>
</dbReference>
<accession>A0A8B7N812</accession>
<evidence type="ECO:0000256" key="3">
    <source>
        <dbReference type="ARBA" id="ARBA00022729"/>
    </source>
</evidence>
<keyword evidence="6" id="KW-0472">Membrane</keyword>
<evidence type="ECO:0000256" key="6">
    <source>
        <dbReference type="SAM" id="Phobius"/>
    </source>
</evidence>
<dbReference type="PANTHER" id="PTHR13055">
    <property type="entry name" value="TUMOR ENDOTHELIAL MARKER 7 RELATED"/>
    <property type="match status" value="1"/>
</dbReference>
<proteinExistence type="predicted"/>
<feature type="region of interest" description="Disordered" evidence="5">
    <location>
        <begin position="482"/>
        <end position="505"/>
    </location>
</feature>
<dbReference type="AlphaFoldDB" id="A0A8B7N812"/>
<protein>
    <submittedName>
        <fullName evidence="9">Plexin domain-containing protein 2</fullName>
    </submittedName>
</protein>
<keyword evidence="3 7" id="KW-0732">Signal</keyword>
<feature type="region of interest" description="Disordered" evidence="5">
    <location>
        <begin position="52"/>
        <end position="73"/>
    </location>
</feature>
<keyword evidence="2 6" id="KW-0812">Transmembrane</keyword>
<feature type="compositionally biased region" description="Basic and acidic residues" evidence="5">
    <location>
        <begin position="98"/>
        <end position="126"/>
    </location>
</feature>
<comment type="subcellular location">
    <subcellularLocation>
        <location evidence="1">Membrane</location>
        <topology evidence="1">Single-pass type I membrane protein</topology>
    </subcellularLocation>
</comment>
<dbReference type="Gene3D" id="3.30.1680.10">
    <property type="entry name" value="ligand-binding face of the semaphorins, domain 2"/>
    <property type="match status" value="1"/>
</dbReference>
<dbReference type="RefSeq" id="XP_018009981.1">
    <property type="nucleotide sequence ID" value="XM_018154492.2"/>
</dbReference>
<evidence type="ECO:0000256" key="1">
    <source>
        <dbReference type="ARBA" id="ARBA00004479"/>
    </source>
</evidence>
<evidence type="ECO:0000256" key="5">
    <source>
        <dbReference type="SAM" id="MobiDB-lite"/>
    </source>
</evidence>
<dbReference type="PANTHER" id="PTHR13055:SF12">
    <property type="entry name" value="LD40707P"/>
    <property type="match status" value="1"/>
</dbReference>
<organism evidence="8 9">
    <name type="scientific">Hyalella azteca</name>
    <name type="common">Amphipod</name>
    <dbReference type="NCBI Taxonomy" id="294128"/>
    <lineage>
        <taxon>Eukaryota</taxon>
        <taxon>Metazoa</taxon>
        <taxon>Ecdysozoa</taxon>
        <taxon>Arthropoda</taxon>
        <taxon>Crustacea</taxon>
        <taxon>Multicrustacea</taxon>
        <taxon>Malacostraca</taxon>
        <taxon>Eumalacostraca</taxon>
        <taxon>Peracarida</taxon>
        <taxon>Amphipoda</taxon>
        <taxon>Senticaudata</taxon>
        <taxon>Talitrida</taxon>
        <taxon>Talitroidea</taxon>
        <taxon>Hyalellidae</taxon>
        <taxon>Hyalella</taxon>
    </lineage>
</organism>
<evidence type="ECO:0000313" key="9">
    <source>
        <dbReference type="RefSeq" id="XP_018009981.1"/>
    </source>
</evidence>
<evidence type="ECO:0000256" key="7">
    <source>
        <dbReference type="SAM" id="SignalP"/>
    </source>
</evidence>
<dbReference type="Proteomes" id="UP000694843">
    <property type="component" value="Unplaced"/>
</dbReference>
<feature type="chain" id="PRO_5034041201" evidence="7">
    <location>
        <begin position="22"/>
        <end position="569"/>
    </location>
</feature>
<feature type="region of interest" description="Disordered" evidence="5">
    <location>
        <begin position="97"/>
        <end position="130"/>
    </location>
</feature>
<dbReference type="KEGG" id="hazt:108667469"/>
<name>A0A8B7N812_HYAAZ</name>
<keyword evidence="4 6" id="KW-1133">Transmembrane helix</keyword>
<sequence length="569" mass="62308">MAKLTVFCLFAFILCVDFVFSSNNESPDYFKYSFPGASLLSSQVSLNIRKQRDVASSNNAAADSSTDPTLDKETTIFPKKEVVDKFPDTKLPYSEVTKPSKYDKYGKGEKKPLGKPGEKPPIKPDDDQSANLTADASVVPSPTVGSVTSAVASTPVSAQTSAAAAVVSGASSSAPALNLTDDLAKDDDTPLLMDGYVTNNTAAPDHHRYYNSFAFSGQEVKDHLWVNLEKLENASESDLLSSAHRQAFTLMLPFSFPFYGHVLNNITIATGGFLYTGDLVHTWLAATQYIAPLMANFDTSASDDSKVKYVKNETALTVQWENVKLKERLDGGSFTFQVTIHASGDIVFSYKDVPIPVDQIADDQHPVKVGLSDAYIVHKTIFYVRRKTIYEYHKIDMKKPEKISNWTAIVFKALPTCVSFHDCYSCVTQNSTFQCRWCEKVGRCSDGMDRHRQDWLLSRCDFFNSEHPELCSPQRAVVSPSEVQAAPPSTQAITTTPDEDVKATAASTADKLEAKMVTDGGEEEQPGSGVGTGVTVAILVCLLVCIVGWLVYAYFYPHTASGQLLIKVN</sequence>
<evidence type="ECO:0000313" key="8">
    <source>
        <dbReference type="Proteomes" id="UP000694843"/>
    </source>
</evidence>
<keyword evidence="8" id="KW-1185">Reference proteome</keyword>
<feature type="signal peptide" evidence="7">
    <location>
        <begin position="1"/>
        <end position="21"/>
    </location>
</feature>
<feature type="compositionally biased region" description="Low complexity" evidence="5">
    <location>
        <begin position="55"/>
        <end position="65"/>
    </location>
</feature>
<feature type="compositionally biased region" description="Polar residues" evidence="5">
    <location>
        <begin position="487"/>
        <end position="496"/>
    </location>
</feature>
<dbReference type="GO" id="GO:0016020">
    <property type="term" value="C:membrane"/>
    <property type="evidence" value="ECO:0007669"/>
    <property type="project" value="UniProtKB-SubCell"/>
</dbReference>